<comment type="caution">
    <text evidence="9">The sequence shown here is derived from an EMBL/GenBank/DDBJ whole genome shotgun (WGS) entry which is preliminary data.</text>
</comment>
<feature type="domain" description="Glutamate/phenylalanine/leucine/valine/L-tryptophan dehydrogenase C-terminal" evidence="8">
    <location>
        <begin position="193"/>
        <end position="476"/>
    </location>
</feature>
<dbReference type="EMBL" id="PFCO01000003">
    <property type="protein sequence ID" value="PIR69750.1"/>
    <property type="molecule type" value="Genomic_DNA"/>
</dbReference>
<name>A0A2H0TDY1_9BACT</name>
<feature type="binding site" evidence="5">
    <location>
        <position position="99"/>
    </location>
    <ligand>
        <name>substrate</name>
    </ligand>
</feature>
<dbReference type="SUPFAM" id="SSF51735">
    <property type="entry name" value="NAD(P)-binding Rossmann-fold domains"/>
    <property type="match status" value="1"/>
</dbReference>
<dbReference type="Pfam" id="PF02812">
    <property type="entry name" value="ELFV_dehydrog_N"/>
    <property type="match status" value="1"/>
</dbReference>
<dbReference type="PANTHER" id="PTHR11606:SF13">
    <property type="entry name" value="GLUTAMATE DEHYDROGENASE 1, MITOCHONDRIAL"/>
    <property type="match status" value="1"/>
</dbReference>
<evidence type="ECO:0000313" key="9">
    <source>
        <dbReference type="EMBL" id="PIR69750.1"/>
    </source>
</evidence>
<feature type="binding site" evidence="5">
    <location>
        <position position="370"/>
    </location>
    <ligand>
        <name>substrate</name>
    </ligand>
</feature>
<keyword evidence="2 3" id="KW-0560">Oxidoreductase</keyword>
<dbReference type="SMART" id="SM00839">
    <property type="entry name" value="ELFV_dehydrog"/>
    <property type="match status" value="1"/>
</dbReference>
<feature type="binding site" evidence="5">
    <location>
        <position position="72"/>
    </location>
    <ligand>
        <name>substrate</name>
    </ligand>
</feature>
<evidence type="ECO:0000256" key="5">
    <source>
        <dbReference type="PIRSR" id="PIRSR000185-2"/>
    </source>
</evidence>
<comment type="similarity">
    <text evidence="1 3 7">Belongs to the Glu/Leu/Phe/Val dehydrogenases family.</text>
</comment>
<dbReference type="CDD" id="cd01076">
    <property type="entry name" value="NAD_bind_1_Glu_DH"/>
    <property type="match status" value="1"/>
</dbReference>
<sequence length="479" mass="53527">MSDYKFFEEVNRYFDKAAELTRFEKDQPGLLRQIKRCNSFIHESMPVKRDDGSIMNIDAYRARHSYHKLPTKGGINFRWIEDAQDENEVVALAALMTYKCALADVPFGGAKGTIRIRSKKDFSPSEIERIIRRYTYTFTHIHKVFHSEKDVPAPDYGTGSQEMAWIFDTYKQFASDDDPNPSACVTGKPISIGGLRERVSATGRGVFIGLREVCSQPDIMGRLGLSCGLEGKRVIVQGLGNVGYHTAKFLEANGAIIIGLGEIDGAIHSAKGIPLDDAMLFRIEHGTLKGFPGTKNVRRISDILELDCDILIPAALENQITHLNADKIRAKIVGEAANGPTSSYANDILFSKGAMIVPDIFLNAGGVIVSYFEWLKNRNHIGFGQIDRRFDKARLQNILAVVEEQTHTKIDPNRIEHVTRLSTEEDLVISGLEGTMIPAFEQMRVIQKEYSDTIDLRTAAYFLAITKIGQCYLDQGIFP</sequence>
<keyword evidence="5" id="KW-0547">Nucleotide-binding</keyword>
<dbReference type="InterPro" id="IPR014362">
    <property type="entry name" value="Glu_DH"/>
</dbReference>
<protein>
    <recommendedName>
        <fullName evidence="3">Glutamate dehydrogenase</fullName>
    </recommendedName>
</protein>
<dbReference type="GO" id="GO:0004352">
    <property type="term" value="F:glutamate dehydrogenase (NAD+) activity"/>
    <property type="evidence" value="ECO:0007669"/>
    <property type="project" value="TreeGrafter"/>
</dbReference>
<dbReference type="PIRSF" id="PIRSF000185">
    <property type="entry name" value="Glu_DH"/>
    <property type="match status" value="1"/>
</dbReference>
<dbReference type="GO" id="GO:0000166">
    <property type="term" value="F:nucleotide binding"/>
    <property type="evidence" value="ECO:0007669"/>
    <property type="project" value="UniProtKB-KW"/>
</dbReference>
<dbReference type="InterPro" id="IPR046346">
    <property type="entry name" value="Aminoacid_DH-like_N_sf"/>
</dbReference>
<dbReference type="InterPro" id="IPR033922">
    <property type="entry name" value="NAD_bind_Glu_DH"/>
</dbReference>
<feature type="binding site" evidence="5">
    <location>
        <position position="241"/>
    </location>
    <ligand>
        <name>NAD(+)</name>
        <dbReference type="ChEBI" id="CHEBI:57540"/>
    </ligand>
</feature>
<dbReference type="InterPro" id="IPR006095">
    <property type="entry name" value="Glu/Leu/Phe/Val/Trp_DH"/>
</dbReference>
<dbReference type="AlphaFoldDB" id="A0A2H0TDY1"/>
<gene>
    <name evidence="9" type="ORF">COU47_01560</name>
</gene>
<evidence type="ECO:0000259" key="8">
    <source>
        <dbReference type="SMART" id="SM00839"/>
    </source>
</evidence>
<feature type="site" description="Important for catalysis" evidence="6">
    <location>
        <position position="155"/>
    </location>
</feature>
<organism evidence="9 10">
    <name type="scientific">Candidatus Niyogibacteria bacterium CG10_big_fil_rev_8_21_14_0_10_46_36</name>
    <dbReference type="NCBI Taxonomy" id="1974726"/>
    <lineage>
        <taxon>Bacteria</taxon>
        <taxon>Candidatus Niyogiibacteriota</taxon>
    </lineage>
</organism>
<dbReference type="InterPro" id="IPR036291">
    <property type="entry name" value="NAD(P)-bd_dom_sf"/>
</dbReference>
<dbReference type="Pfam" id="PF00208">
    <property type="entry name" value="ELFV_dehydrog"/>
    <property type="match status" value="1"/>
</dbReference>
<dbReference type="Gene3D" id="3.40.50.10860">
    <property type="entry name" value="Leucine Dehydrogenase, chain A, domain 1"/>
    <property type="match status" value="1"/>
</dbReference>
<dbReference type="InterPro" id="IPR006097">
    <property type="entry name" value="Glu/Leu/Phe/Val/Trp_DH_dimer"/>
</dbReference>
<reference evidence="10" key="1">
    <citation type="submission" date="2017-09" db="EMBL/GenBank/DDBJ databases">
        <title>Depth-based differentiation of microbial function through sediment-hosted aquifers and enrichment of novel symbionts in the deep terrestrial subsurface.</title>
        <authorList>
            <person name="Probst A.J."/>
            <person name="Ladd B."/>
            <person name="Jarett J.K."/>
            <person name="Geller-Mcgrath D.E."/>
            <person name="Sieber C.M.K."/>
            <person name="Emerson J.B."/>
            <person name="Anantharaman K."/>
            <person name="Thomas B.C."/>
            <person name="Malmstrom R."/>
            <person name="Stieglmeier M."/>
            <person name="Klingl A."/>
            <person name="Woyke T."/>
            <person name="Ryan C.M."/>
            <person name="Banfield J.F."/>
        </authorList>
    </citation>
    <scope>NUCLEOTIDE SEQUENCE [LARGE SCALE GENOMIC DNA]</scope>
</reference>
<dbReference type="PANTHER" id="PTHR11606">
    <property type="entry name" value="GLUTAMATE DEHYDROGENASE"/>
    <property type="match status" value="1"/>
</dbReference>
<evidence type="ECO:0000256" key="3">
    <source>
        <dbReference type="PIRNR" id="PIRNR000185"/>
    </source>
</evidence>
<feature type="active site" description="Proton donor" evidence="4">
    <location>
        <position position="111"/>
    </location>
</feature>
<evidence type="ECO:0000256" key="4">
    <source>
        <dbReference type="PIRSR" id="PIRSR000185-1"/>
    </source>
</evidence>
<accession>A0A2H0TDY1</accession>
<dbReference type="SUPFAM" id="SSF53223">
    <property type="entry name" value="Aminoacid dehydrogenase-like, N-terminal domain"/>
    <property type="match status" value="1"/>
</dbReference>
<proteinExistence type="inferred from homology"/>
<evidence type="ECO:0000256" key="2">
    <source>
        <dbReference type="ARBA" id="ARBA00023002"/>
    </source>
</evidence>
<evidence type="ECO:0000256" key="7">
    <source>
        <dbReference type="RuleBase" id="RU004417"/>
    </source>
</evidence>
<dbReference type="FunFam" id="3.40.50.720:FF:000100">
    <property type="entry name" value="Glutamate dehydrogenase 1, mitochondrial"/>
    <property type="match status" value="1"/>
</dbReference>
<dbReference type="PRINTS" id="PR00082">
    <property type="entry name" value="GLFDHDRGNASE"/>
</dbReference>
<dbReference type="Proteomes" id="UP000231503">
    <property type="component" value="Unassembled WGS sequence"/>
</dbReference>
<dbReference type="Gene3D" id="3.40.50.720">
    <property type="entry name" value="NAD(P)-binding Rossmann-like Domain"/>
    <property type="match status" value="1"/>
</dbReference>
<evidence type="ECO:0000313" key="10">
    <source>
        <dbReference type="Proteomes" id="UP000231503"/>
    </source>
</evidence>
<evidence type="ECO:0000256" key="6">
    <source>
        <dbReference type="PIRSR" id="PIRSR000185-3"/>
    </source>
</evidence>
<feature type="binding site" evidence="5">
    <location>
        <position position="202"/>
    </location>
    <ligand>
        <name>NAD(+)</name>
        <dbReference type="ChEBI" id="CHEBI:57540"/>
    </ligand>
</feature>
<keyword evidence="5" id="KW-0520">NAD</keyword>
<evidence type="ECO:0000256" key="1">
    <source>
        <dbReference type="ARBA" id="ARBA00006382"/>
    </source>
</evidence>
<dbReference type="InterPro" id="IPR006096">
    <property type="entry name" value="Glu/Leu/Phe/Val/Trp_DH_C"/>
</dbReference>
<dbReference type="GO" id="GO:0006538">
    <property type="term" value="P:L-glutamate catabolic process"/>
    <property type="evidence" value="ECO:0007669"/>
    <property type="project" value="TreeGrafter"/>
</dbReference>